<proteinExistence type="predicted"/>
<gene>
    <name evidence="2" type="ORF">GFSPODELE1_LOCUS8884</name>
</gene>
<keyword evidence="3" id="KW-1185">Reference proteome</keyword>
<dbReference type="Pfam" id="PF06985">
    <property type="entry name" value="HET"/>
    <property type="match status" value="1"/>
</dbReference>
<dbReference type="InterPro" id="IPR010730">
    <property type="entry name" value="HET"/>
</dbReference>
<reference evidence="3" key="1">
    <citation type="submission" date="2024-04" db="EMBL/GenBank/DDBJ databases">
        <authorList>
            <person name="Shaw F."/>
            <person name="Minotto A."/>
        </authorList>
    </citation>
    <scope>NUCLEOTIDE SEQUENCE [LARGE SCALE GENOMIC DNA]</scope>
</reference>
<dbReference type="PANTHER" id="PTHR39596">
    <property type="match status" value="1"/>
</dbReference>
<sequence>MRLFCPKTSQNARRNRSCIPSLCFSKGALESFDNEIELTEDPEARKDMTSMTPQVTPGDATGERQLPVKDHCSTIEAAMHVQTQMSSLKLDDDILDAALFSDAEFIPLTMPQTFADASPRPEFTPFTVPHLCASSPYDYEGLWTYPRRCGWIIHAKDTMCHVLCPPGTCNQGRNMFETRSREPTPLMLSRVDNTPILPSDKAAFLQAWLFFGVLHEVSSLCGLKFDLKEFVSTGDVTVSTARLNGLPRRWFVAAKQKNRLGDKPTMEQILRIARQARMMLTQEINDDTGLTNRFKYTYSECRLLHSLDIVVRIVGLYLLVNTYLPGFRTTGKEGWAQQRVLRSLEADDIEGMDQLSNYALDELADKGWCESEISLFAPDELAFAALLDRPRIRDHSACGDQICGAYQTDEATYKTRHVHHSCDCEFIGIGTDVLVDALHDGRIPKVIVTENLELKVVADNGYPYIALSHVWADGLGNPKANALPKCELQRLRDYVNALSQIQDPELKKSSGPSPVAFWMDTLCIPVDASARQYRKKAIQLLGKTFHEANAVLVLDHELTIAECLTTSFLELGTRILCSGWMKRLWTLQEATLASESHGVEKIYFQMRDGPFLYQKYGWDRKLG</sequence>
<feature type="domain" description="Heterokaryon incompatibility" evidence="1">
    <location>
        <begin position="464"/>
        <end position="554"/>
    </location>
</feature>
<dbReference type="PANTHER" id="PTHR39596:SF2">
    <property type="entry name" value="HET DOMAIN PROTEIN (AFU_ORTHOLOGUE AFUA_1G17550)-RELATED"/>
    <property type="match status" value="1"/>
</dbReference>
<organism evidence="2 3">
    <name type="scientific">Somion occarium</name>
    <dbReference type="NCBI Taxonomy" id="3059160"/>
    <lineage>
        <taxon>Eukaryota</taxon>
        <taxon>Fungi</taxon>
        <taxon>Dikarya</taxon>
        <taxon>Basidiomycota</taxon>
        <taxon>Agaricomycotina</taxon>
        <taxon>Agaricomycetes</taxon>
        <taxon>Polyporales</taxon>
        <taxon>Cerrenaceae</taxon>
        <taxon>Somion</taxon>
    </lineage>
</organism>
<protein>
    <recommendedName>
        <fullName evidence="1">Heterokaryon incompatibility domain-containing protein</fullName>
    </recommendedName>
</protein>
<name>A0ABP1E012_9APHY</name>
<dbReference type="Proteomes" id="UP001497453">
    <property type="component" value="Chromosome 7"/>
</dbReference>
<evidence type="ECO:0000313" key="2">
    <source>
        <dbReference type="EMBL" id="CAL1712574.1"/>
    </source>
</evidence>
<evidence type="ECO:0000313" key="3">
    <source>
        <dbReference type="Proteomes" id="UP001497453"/>
    </source>
</evidence>
<evidence type="ECO:0000259" key="1">
    <source>
        <dbReference type="Pfam" id="PF06985"/>
    </source>
</evidence>
<accession>A0ABP1E012</accession>
<dbReference type="EMBL" id="OZ037950">
    <property type="protein sequence ID" value="CAL1712574.1"/>
    <property type="molecule type" value="Genomic_DNA"/>
</dbReference>